<protein>
    <submittedName>
        <fullName evidence="3">Uncharacterized protein</fullName>
    </submittedName>
</protein>
<feature type="region of interest" description="Disordered" evidence="2">
    <location>
        <begin position="417"/>
        <end position="437"/>
    </location>
</feature>
<reference evidence="3" key="1">
    <citation type="journal article" date="2020" name="Stud. Mycol.">
        <title>101 Dothideomycetes genomes: a test case for predicting lifestyles and emergence of pathogens.</title>
        <authorList>
            <person name="Haridas S."/>
            <person name="Albert R."/>
            <person name="Binder M."/>
            <person name="Bloem J."/>
            <person name="Labutti K."/>
            <person name="Salamov A."/>
            <person name="Andreopoulos B."/>
            <person name="Baker S."/>
            <person name="Barry K."/>
            <person name="Bills G."/>
            <person name="Bluhm B."/>
            <person name="Cannon C."/>
            <person name="Castanera R."/>
            <person name="Culley D."/>
            <person name="Daum C."/>
            <person name="Ezra D."/>
            <person name="Gonzalez J."/>
            <person name="Henrissat B."/>
            <person name="Kuo A."/>
            <person name="Liang C."/>
            <person name="Lipzen A."/>
            <person name="Lutzoni F."/>
            <person name="Magnuson J."/>
            <person name="Mondo S."/>
            <person name="Nolan M."/>
            <person name="Ohm R."/>
            <person name="Pangilinan J."/>
            <person name="Park H.-J."/>
            <person name="Ramirez L."/>
            <person name="Alfaro M."/>
            <person name="Sun H."/>
            <person name="Tritt A."/>
            <person name="Yoshinaga Y."/>
            <person name="Zwiers L.-H."/>
            <person name="Turgeon B."/>
            <person name="Goodwin S."/>
            <person name="Spatafora J."/>
            <person name="Crous P."/>
            <person name="Grigoriev I."/>
        </authorList>
    </citation>
    <scope>NUCLEOTIDE SEQUENCE</scope>
    <source>
        <strain evidence="3">CBS 269.34</strain>
    </source>
</reference>
<evidence type="ECO:0000313" key="4">
    <source>
        <dbReference type="Proteomes" id="UP000799750"/>
    </source>
</evidence>
<feature type="compositionally biased region" description="Polar residues" evidence="2">
    <location>
        <begin position="15"/>
        <end position="45"/>
    </location>
</feature>
<sequence length="544" mass="62146">MTRPRVSLARRRTANESSQGQGPRNTGAPNAAVTINASSVNGNTINVSPPSNSNTTDNSGGVRLSYRTENRRRRRSSTPPEVEGLRTSSSEVAVETPQRPARRARYSSPTVDHVLQPQSRPASQPAPILRPFAPTRVRPDPPTTTEVPRQSATSAALLSVLDTPRPVHQPSATSRVLESILNTHIPTAPGATPIRWAASIPGVPEHRPTADEFVEMHRRQELWASGNPVRTPFTRHELHNRRMQNMEYWRIEQHQEQFVNRPPVPPIVTEERRGRRVPILQTQPLVQPSPNYRFPRMGPRLTAAQMRPHRPEGWTRPRVINLRNETPYDRMEFYENERRAKEDKDRRRLEAQQPGLRPPPNLLPDTPEGFANLRWAVEQGSRENVTMQLLEQVRAREEANRASFSGAFETFRRKMEAETKLERDEERTAERHASLHRDEDVALARDLREQRALQNAASGAEALEELRLEASMVWWEAAETAREREARRTGWIRVAADAARAASERIVERSARNRMNQLEAERRERARRTIEAYERRSRAANCQG</sequence>
<dbReference type="Proteomes" id="UP000799750">
    <property type="component" value="Unassembled WGS sequence"/>
</dbReference>
<feature type="region of interest" description="Disordered" evidence="2">
    <location>
        <begin position="1"/>
        <end position="152"/>
    </location>
</feature>
<feature type="region of interest" description="Disordered" evidence="2">
    <location>
        <begin position="333"/>
        <end position="364"/>
    </location>
</feature>
<dbReference type="OrthoDB" id="10586931at2759"/>
<feature type="compositionally biased region" description="Low complexity" evidence="2">
    <location>
        <begin position="116"/>
        <end position="127"/>
    </location>
</feature>
<name>A0A6A6QCP3_9PEZI</name>
<keyword evidence="1" id="KW-0175">Coiled coil</keyword>
<accession>A0A6A6QCP3</accession>
<feature type="compositionally biased region" description="Basic and acidic residues" evidence="2">
    <location>
        <begin position="333"/>
        <end position="350"/>
    </location>
</feature>
<feature type="compositionally biased region" description="Low complexity" evidence="2">
    <location>
        <begin position="46"/>
        <end position="62"/>
    </location>
</feature>
<dbReference type="AlphaFoldDB" id="A0A6A6QCP3"/>
<keyword evidence="4" id="KW-1185">Reference proteome</keyword>
<gene>
    <name evidence="3" type="ORF">BU16DRAFT_531294</name>
</gene>
<proteinExistence type="predicted"/>
<dbReference type="EMBL" id="MU004198">
    <property type="protein sequence ID" value="KAF2489859.1"/>
    <property type="molecule type" value="Genomic_DNA"/>
</dbReference>
<evidence type="ECO:0000313" key="3">
    <source>
        <dbReference type="EMBL" id="KAF2489859.1"/>
    </source>
</evidence>
<evidence type="ECO:0000256" key="1">
    <source>
        <dbReference type="SAM" id="Coils"/>
    </source>
</evidence>
<organism evidence="3 4">
    <name type="scientific">Lophium mytilinum</name>
    <dbReference type="NCBI Taxonomy" id="390894"/>
    <lineage>
        <taxon>Eukaryota</taxon>
        <taxon>Fungi</taxon>
        <taxon>Dikarya</taxon>
        <taxon>Ascomycota</taxon>
        <taxon>Pezizomycotina</taxon>
        <taxon>Dothideomycetes</taxon>
        <taxon>Pleosporomycetidae</taxon>
        <taxon>Mytilinidiales</taxon>
        <taxon>Mytilinidiaceae</taxon>
        <taxon>Lophium</taxon>
    </lineage>
</organism>
<feature type="coiled-coil region" evidence="1">
    <location>
        <begin position="508"/>
        <end position="543"/>
    </location>
</feature>
<evidence type="ECO:0000256" key="2">
    <source>
        <dbReference type="SAM" id="MobiDB-lite"/>
    </source>
</evidence>